<feature type="region of interest" description="Disordered" evidence="1">
    <location>
        <begin position="1"/>
        <end position="30"/>
    </location>
</feature>
<organism evidence="3 4">
    <name type="scientific">Amanita muscaria (strain Koide BX008)</name>
    <dbReference type="NCBI Taxonomy" id="946122"/>
    <lineage>
        <taxon>Eukaryota</taxon>
        <taxon>Fungi</taxon>
        <taxon>Dikarya</taxon>
        <taxon>Basidiomycota</taxon>
        <taxon>Agaricomycotina</taxon>
        <taxon>Agaricomycetes</taxon>
        <taxon>Agaricomycetidae</taxon>
        <taxon>Agaricales</taxon>
        <taxon>Pluteineae</taxon>
        <taxon>Amanitaceae</taxon>
        <taxon>Amanita</taxon>
    </lineage>
</organism>
<dbReference type="Pfam" id="PF00646">
    <property type="entry name" value="F-box"/>
    <property type="match status" value="1"/>
</dbReference>
<evidence type="ECO:0000259" key="2">
    <source>
        <dbReference type="PROSITE" id="PS50181"/>
    </source>
</evidence>
<feature type="compositionally biased region" description="Polar residues" evidence="1">
    <location>
        <begin position="599"/>
        <end position="620"/>
    </location>
</feature>
<sequence>MHSSSSQAGSIRLTRERATRIRGGGGSDPMSKRLTDGGLLSWTRMSTMTKSDKVVLHANFNSSLVHPSDLINAALLYQNPDAKVVLTHDDVWCDLLRNNFPKPNYATLINIARSYTNTVDEYDCVSLEKISDSSNVLEESHRPLQGIKTQALQGLLTTPDDDNAPIPATISLALPRELVERILLLLDTESMLTCRLVNIEFNGIIQSSTLLQYFLACKAAGVTDNPQSPLSHAERLEALKKREDAWRKLKPVFEMTITVNRQSLSRKDLKYFHLSSFPQDDPRWIMMPGHGPALNSSGIFINFAAALYEHDLIVNFISSDTGNQADMPRHSLDLVLLKFSTGEYHPLARSPRIHVQRSPELDPRVVSRIAGDNIALVVHSRDVTFSDKIFIFDWKTGRKLLVSNSFYFRSLVIVPTNSRNMTQVGMHTQASSSSLQNYSLFPTTSYPTLKSGTSPPQKFNPKPPIQILSLQIPAVSPEYSTFSLRCYAEPDPFLHSMPYLPPRPFFSSPENSIIMVTLRMLSDSRRGASYNIIMHRRALLDTIQTWTSPALLEQQKYLPRSLTNEVTVHTIANPEDESVQLDVKSKLVSTMRHPRSSPRTRGTPTFATSQSSRTLATSHMSADPGSSPVSAGLSTNSSTSRCTFLQVPWEKWGPPISRWFQLDDTHVRWISNSNGQRYAFLEPNPLNGKKLVNVVDFNPHNLRRK</sequence>
<accession>A0A0C2WN70</accession>
<evidence type="ECO:0000256" key="1">
    <source>
        <dbReference type="SAM" id="MobiDB-lite"/>
    </source>
</evidence>
<evidence type="ECO:0000313" key="3">
    <source>
        <dbReference type="EMBL" id="KIL63037.1"/>
    </source>
</evidence>
<dbReference type="SMART" id="SM00256">
    <property type="entry name" value="FBOX"/>
    <property type="match status" value="1"/>
</dbReference>
<feature type="domain" description="F-box" evidence="2">
    <location>
        <begin position="168"/>
        <end position="214"/>
    </location>
</feature>
<reference evidence="3 4" key="1">
    <citation type="submission" date="2014-04" db="EMBL/GenBank/DDBJ databases">
        <title>Evolutionary Origins and Diversification of the Mycorrhizal Mutualists.</title>
        <authorList>
            <consortium name="DOE Joint Genome Institute"/>
            <consortium name="Mycorrhizal Genomics Consortium"/>
            <person name="Kohler A."/>
            <person name="Kuo A."/>
            <person name="Nagy L.G."/>
            <person name="Floudas D."/>
            <person name="Copeland A."/>
            <person name="Barry K.W."/>
            <person name="Cichocki N."/>
            <person name="Veneault-Fourrey C."/>
            <person name="LaButti K."/>
            <person name="Lindquist E.A."/>
            <person name="Lipzen A."/>
            <person name="Lundell T."/>
            <person name="Morin E."/>
            <person name="Murat C."/>
            <person name="Riley R."/>
            <person name="Ohm R."/>
            <person name="Sun H."/>
            <person name="Tunlid A."/>
            <person name="Henrissat B."/>
            <person name="Grigoriev I.V."/>
            <person name="Hibbett D.S."/>
            <person name="Martin F."/>
        </authorList>
    </citation>
    <scope>NUCLEOTIDE SEQUENCE [LARGE SCALE GENOMIC DNA]</scope>
    <source>
        <strain evidence="3 4">Koide BX008</strain>
    </source>
</reference>
<feature type="region of interest" description="Disordered" evidence="1">
    <location>
        <begin position="588"/>
        <end position="635"/>
    </location>
</feature>
<dbReference type="Proteomes" id="UP000054549">
    <property type="component" value="Unassembled WGS sequence"/>
</dbReference>
<dbReference type="SUPFAM" id="SSF81383">
    <property type="entry name" value="F-box domain"/>
    <property type="match status" value="1"/>
</dbReference>
<evidence type="ECO:0000313" key="4">
    <source>
        <dbReference type="Proteomes" id="UP000054549"/>
    </source>
</evidence>
<dbReference type="OrthoDB" id="3066542at2759"/>
<dbReference type="PROSITE" id="PS50181">
    <property type="entry name" value="FBOX"/>
    <property type="match status" value="1"/>
</dbReference>
<dbReference type="InParanoid" id="A0A0C2WN70"/>
<dbReference type="AlphaFoldDB" id="A0A0C2WN70"/>
<dbReference type="InterPro" id="IPR001810">
    <property type="entry name" value="F-box_dom"/>
</dbReference>
<dbReference type="EMBL" id="KN818263">
    <property type="protein sequence ID" value="KIL63037.1"/>
    <property type="molecule type" value="Genomic_DNA"/>
</dbReference>
<keyword evidence="4" id="KW-1185">Reference proteome</keyword>
<dbReference type="HOGENOM" id="CLU_007279_0_1_1"/>
<protein>
    <recommendedName>
        <fullName evidence="2">F-box domain-containing protein</fullName>
    </recommendedName>
</protein>
<proteinExistence type="predicted"/>
<name>A0A0C2WN70_AMAMK</name>
<gene>
    <name evidence="3" type="ORF">M378DRAFT_12410</name>
</gene>
<dbReference type="InterPro" id="IPR036047">
    <property type="entry name" value="F-box-like_dom_sf"/>
</dbReference>